<sequence>MKKKLIAAVVVAVAALFTAGGTLAWFTDDRTANSVIQTGNVDIEVLESTNEPEGTYEKTSDGIVYSGHFMPGQTFSKIVTVRNKGINSAYVRVKVSYQDHEKKVLRYEKKLEPVVESSGFGSSGDSWELGSDGYYYYNQALKPGAVTAPVMETVHLPLGWELEQTTSLYRVVIMAEAIQSDFTGDTAKEAFGYQEVGPGIVSKAKKLVAEYQELSNAYHEAVGQKNKEEQERILKQIQELMEVDDSMTWNQINNNDKFRSALTKVNGDWPTVAEEGLAEELHMLEEESQKWYVNIYVVVKDDCRVVPYISKAPRLGVGDQWRARYLQIDGVWYQPKEAPSASSDMVENINKFYENGWDGIKNSWKPVDFSTVE</sequence>
<keyword evidence="1" id="KW-0732">Signal</keyword>
<dbReference type="RefSeq" id="WP_006778275.1">
    <property type="nucleotide sequence ID" value="NZ_CP040506.1"/>
</dbReference>
<proteinExistence type="predicted"/>
<evidence type="ECO:0000256" key="1">
    <source>
        <dbReference type="SAM" id="SignalP"/>
    </source>
</evidence>
<accession>G5I9V3</accession>
<organism evidence="3 4">
    <name type="scientific">Hungatella hathewayi WAL-18680</name>
    <dbReference type="NCBI Taxonomy" id="742737"/>
    <lineage>
        <taxon>Bacteria</taxon>
        <taxon>Bacillati</taxon>
        <taxon>Bacillota</taxon>
        <taxon>Clostridia</taxon>
        <taxon>Lachnospirales</taxon>
        <taxon>Lachnospiraceae</taxon>
        <taxon>Hungatella</taxon>
    </lineage>
</organism>
<name>G5I9V3_9FIRM</name>
<dbReference type="InterPro" id="IPR023833">
    <property type="entry name" value="Signal_pept_SipW-depend-type"/>
</dbReference>
<dbReference type="PATRIC" id="fig|742737.3.peg.288"/>
<dbReference type="AlphaFoldDB" id="G5I9V3"/>
<gene>
    <name evidence="3" type="ORF">HMPREF9473_00293</name>
</gene>
<dbReference type="Pfam" id="PF18223">
    <property type="entry name" value="PilJ_C"/>
    <property type="match status" value="1"/>
</dbReference>
<dbReference type="Gene3D" id="3.30.1690.20">
    <property type="match status" value="1"/>
</dbReference>
<dbReference type="InterPro" id="IPR022121">
    <property type="entry name" value="Peptidase_M73_camelysin"/>
</dbReference>
<dbReference type="Proteomes" id="UP000005384">
    <property type="component" value="Unassembled WGS sequence"/>
</dbReference>
<dbReference type="NCBIfam" id="TIGR04088">
    <property type="entry name" value="cognate_SipW"/>
    <property type="match status" value="1"/>
</dbReference>
<dbReference type="OrthoDB" id="2063096at2"/>
<feature type="signal peptide" evidence="1">
    <location>
        <begin position="1"/>
        <end position="24"/>
    </location>
</feature>
<dbReference type="HOGENOM" id="CLU_741404_0_0_9"/>
<evidence type="ECO:0000313" key="4">
    <source>
        <dbReference type="Proteomes" id="UP000005384"/>
    </source>
</evidence>
<evidence type="ECO:0000259" key="2">
    <source>
        <dbReference type="Pfam" id="PF18223"/>
    </source>
</evidence>
<dbReference type="Pfam" id="PF12389">
    <property type="entry name" value="Peptidase_M73"/>
    <property type="match status" value="1"/>
</dbReference>
<feature type="chain" id="PRO_5003478449" description="Pilin PilJ C-terminal domain-containing protein" evidence="1">
    <location>
        <begin position="25"/>
        <end position="373"/>
    </location>
</feature>
<dbReference type="InterPro" id="IPR040599">
    <property type="entry name" value="PilJ_C"/>
</dbReference>
<reference evidence="3 4" key="1">
    <citation type="submission" date="2011-08" db="EMBL/GenBank/DDBJ databases">
        <title>The Genome Sequence of Clostridium hathewayi WAL-18680.</title>
        <authorList>
            <consortium name="The Broad Institute Genome Sequencing Platform"/>
            <person name="Earl A."/>
            <person name="Ward D."/>
            <person name="Feldgarden M."/>
            <person name="Gevers D."/>
            <person name="Finegold S.M."/>
            <person name="Summanen P.H."/>
            <person name="Molitoris D.R."/>
            <person name="Song M."/>
            <person name="Daigneault M."/>
            <person name="Allen-Vercoe E."/>
            <person name="Young S.K."/>
            <person name="Zeng Q."/>
            <person name="Gargeya S."/>
            <person name="Fitzgerald M."/>
            <person name="Haas B."/>
            <person name="Abouelleil A."/>
            <person name="Alvarado L."/>
            <person name="Arachchi H.M."/>
            <person name="Berlin A."/>
            <person name="Brown A."/>
            <person name="Chapman S.B."/>
            <person name="Chen Z."/>
            <person name="Dunbar C."/>
            <person name="Freedman E."/>
            <person name="Gearin G."/>
            <person name="Gellesch M."/>
            <person name="Goldberg J."/>
            <person name="Griggs A."/>
            <person name="Gujja S."/>
            <person name="Heiman D."/>
            <person name="Howarth C."/>
            <person name="Larson L."/>
            <person name="Lui A."/>
            <person name="MacDonald P.J.P."/>
            <person name="Montmayeur A."/>
            <person name="Murphy C."/>
            <person name="Neiman D."/>
            <person name="Pearson M."/>
            <person name="Priest M."/>
            <person name="Roberts A."/>
            <person name="Saif S."/>
            <person name="Shea T."/>
            <person name="Shenoy N."/>
            <person name="Sisk P."/>
            <person name="Stolte C."/>
            <person name="Sykes S."/>
            <person name="Wortman J."/>
            <person name="Nusbaum C."/>
            <person name="Birren B."/>
        </authorList>
    </citation>
    <scope>NUCLEOTIDE SEQUENCE [LARGE SCALE GENOMIC DNA]</scope>
    <source>
        <strain evidence="3 4">WAL-18680</strain>
    </source>
</reference>
<evidence type="ECO:0000313" key="3">
    <source>
        <dbReference type="EMBL" id="EHI61842.1"/>
    </source>
</evidence>
<protein>
    <recommendedName>
        <fullName evidence="2">Pilin PilJ C-terminal domain-containing protein</fullName>
    </recommendedName>
</protein>
<feature type="domain" description="Pilin PilJ C-terminal" evidence="2">
    <location>
        <begin position="247"/>
        <end position="341"/>
    </location>
</feature>
<comment type="caution">
    <text evidence="3">The sequence shown here is derived from an EMBL/GenBank/DDBJ whole genome shotgun (WGS) entry which is preliminary data.</text>
</comment>
<keyword evidence="4" id="KW-1185">Reference proteome</keyword>
<dbReference type="EMBL" id="ADLN01000001">
    <property type="protein sequence ID" value="EHI61842.1"/>
    <property type="molecule type" value="Genomic_DNA"/>
</dbReference>